<gene>
    <name evidence="2" type="ORF">AVDCRST_MAG64-3819</name>
</gene>
<dbReference type="EC" id="1.3.5.1" evidence="2"/>
<feature type="non-terminal residue" evidence="2">
    <location>
        <position position="1"/>
    </location>
</feature>
<dbReference type="GO" id="GO:0008177">
    <property type="term" value="F:succinate dehydrogenase (quinone) activity"/>
    <property type="evidence" value="ECO:0007669"/>
    <property type="project" value="UniProtKB-EC"/>
</dbReference>
<dbReference type="EMBL" id="CADCUQ010000883">
    <property type="protein sequence ID" value="CAA9436375.1"/>
    <property type="molecule type" value="Genomic_DNA"/>
</dbReference>
<feature type="region of interest" description="Disordered" evidence="1">
    <location>
        <begin position="1"/>
        <end position="121"/>
    </location>
</feature>
<protein>
    <submittedName>
        <fullName evidence="2">Succinate dehydrogenase flavoprotein subunit</fullName>
        <ecNumber evidence="2">1.3.5.1</ecNumber>
    </submittedName>
</protein>
<organism evidence="2">
    <name type="scientific">uncultured Phycisphaerae bacterium</name>
    <dbReference type="NCBI Taxonomy" id="904963"/>
    <lineage>
        <taxon>Bacteria</taxon>
        <taxon>Pseudomonadati</taxon>
        <taxon>Planctomycetota</taxon>
        <taxon>Phycisphaerae</taxon>
        <taxon>environmental samples</taxon>
    </lineage>
</organism>
<sequence length="121" mass="13833">LPHLGAAGRGRREDEEGAGRLRGYPRRGPQPDLEQRPRRGAGARQPDRQCRHHRRQRRCPQGEPRRPCAGGLSRARRRQLDETHPVLGRREWRGQARLSRREDADPDERGPGLPPQGARVL</sequence>
<keyword evidence="2" id="KW-0560">Oxidoreductase</keyword>
<accession>A0A6J4QFH8</accession>
<evidence type="ECO:0000256" key="1">
    <source>
        <dbReference type="SAM" id="MobiDB-lite"/>
    </source>
</evidence>
<reference evidence="2" key="1">
    <citation type="submission" date="2020-02" db="EMBL/GenBank/DDBJ databases">
        <authorList>
            <person name="Meier V. D."/>
        </authorList>
    </citation>
    <scope>NUCLEOTIDE SEQUENCE</scope>
    <source>
        <strain evidence="2">AVDCRST_MAG64</strain>
    </source>
</reference>
<dbReference type="AlphaFoldDB" id="A0A6J4QFH8"/>
<feature type="non-terminal residue" evidence="2">
    <location>
        <position position="121"/>
    </location>
</feature>
<name>A0A6J4QFH8_9BACT</name>
<feature type="compositionally biased region" description="Basic and acidic residues" evidence="1">
    <location>
        <begin position="10"/>
        <end position="19"/>
    </location>
</feature>
<proteinExistence type="predicted"/>
<evidence type="ECO:0000313" key="2">
    <source>
        <dbReference type="EMBL" id="CAA9436375.1"/>
    </source>
</evidence>
<feature type="compositionally biased region" description="Basic and acidic residues" evidence="1">
    <location>
        <begin position="78"/>
        <end position="110"/>
    </location>
</feature>